<dbReference type="Gene3D" id="1.10.150.240">
    <property type="entry name" value="Putative phosphatase, domain 2"/>
    <property type="match status" value="1"/>
</dbReference>
<dbReference type="Gene3D" id="3.40.50.1000">
    <property type="entry name" value="HAD superfamily/HAD-like"/>
    <property type="match status" value="1"/>
</dbReference>
<evidence type="ECO:0000313" key="3">
    <source>
        <dbReference type="Proteomes" id="UP001337655"/>
    </source>
</evidence>
<dbReference type="SFLD" id="SFLDS00003">
    <property type="entry name" value="Haloacid_Dehalogenase"/>
    <property type="match status" value="1"/>
</dbReference>
<dbReference type="InterPro" id="IPR023198">
    <property type="entry name" value="PGP-like_dom2"/>
</dbReference>
<dbReference type="GeneID" id="89928994"/>
<dbReference type="InterPro" id="IPR023214">
    <property type="entry name" value="HAD_sf"/>
</dbReference>
<dbReference type="SFLD" id="SFLDG01129">
    <property type="entry name" value="C1.5:_HAD__Beta-PGM__Phosphata"/>
    <property type="match status" value="1"/>
</dbReference>
<protein>
    <recommendedName>
        <fullName evidence="4">2-haloalkanoic acid dehalogenase</fullName>
    </recommendedName>
</protein>
<dbReference type="GO" id="GO:0016791">
    <property type="term" value="F:phosphatase activity"/>
    <property type="evidence" value="ECO:0007669"/>
    <property type="project" value="UniProtKB-ARBA"/>
</dbReference>
<comment type="caution">
    <text evidence="2">The sequence shown here is derived from an EMBL/GenBank/DDBJ whole genome shotgun (WGS) entry which is preliminary data.</text>
</comment>
<dbReference type="InterPro" id="IPR051540">
    <property type="entry name" value="S-2-haloacid_dehalogenase"/>
</dbReference>
<keyword evidence="3" id="KW-1185">Reference proteome</keyword>
<name>A0AAV9P4N9_9PEZI</name>
<evidence type="ECO:0000313" key="2">
    <source>
        <dbReference type="EMBL" id="KAK5166929.1"/>
    </source>
</evidence>
<dbReference type="RefSeq" id="XP_064656737.1">
    <property type="nucleotide sequence ID" value="XM_064804895.1"/>
</dbReference>
<dbReference type="Pfam" id="PF00702">
    <property type="entry name" value="Hydrolase"/>
    <property type="match status" value="1"/>
</dbReference>
<dbReference type="InterPro" id="IPR006439">
    <property type="entry name" value="HAD-SF_hydro_IA"/>
</dbReference>
<dbReference type="PANTHER" id="PTHR43316:SF4">
    <property type="entry name" value="ACID DEHALOGENASE, PUTATIVE (AFU_ORTHOLOGUE AFUA_8G05870)-RELATED"/>
    <property type="match status" value="1"/>
</dbReference>
<dbReference type="EMBL" id="JAVRRT010000012">
    <property type="protein sequence ID" value="KAK5166929.1"/>
    <property type="molecule type" value="Genomic_DNA"/>
</dbReference>
<dbReference type="SUPFAM" id="SSF56784">
    <property type="entry name" value="HAD-like"/>
    <property type="match status" value="1"/>
</dbReference>
<evidence type="ECO:0000256" key="1">
    <source>
        <dbReference type="ARBA" id="ARBA00022801"/>
    </source>
</evidence>
<dbReference type="InterPro" id="IPR036412">
    <property type="entry name" value="HAD-like_sf"/>
</dbReference>
<keyword evidence="1" id="KW-0378">Hydrolase</keyword>
<evidence type="ECO:0008006" key="4">
    <source>
        <dbReference type="Google" id="ProtNLM"/>
    </source>
</evidence>
<dbReference type="AlphaFoldDB" id="A0AAV9P4N9"/>
<proteinExistence type="predicted"/>
<reference evidence="2 3" key="1">
    <citation type="submission" date="2023-08" db="EMBL/GenBank/DDBJ databases">
        <title>Black Yeasts Isolated from many extreme environments.</title>
        <authorList>
            <person name="Coleine C."/>
            <person name="Stajich J.E."/>
            <person name="Selbmann L."/>
        </authorList>
    </citation>
    <scope>NUCLEOTIDE SEQUENCE [LARGE SCALE GENOMIC DNA]</scope>
    <source>
        <strain evidence="2 3">CCFEE 5935</strain>
    </source>
</reference>
<sequence length="223" mass="25304">MSVNKNIVFDVVGTLASYDKLYEAVETTLGQRLREQGIKVPMFGYLWIEVAEREYAIVYRVLWKCGIEEPRKFINEKEIEAIVQGYADMEMRPGAAECISKLRNAGFTVWGLTMDDYKRVRGYFERSGIDMPTENLASCDSTQIGKPDPQAYKPLLDQLSSEGNKPWFAAAHQWDVAAARRTGFRGAYCTVWEGEALMDVFGDMDVVAETLPEMADRVIKMAR</sequence>
<dbReference type="PRINTS" id="PR00413">
    <property type="entry name" value="HADHALOGNASE"/>
</dbReference>
<accession>A0AAV9P4N9</accession>
<dbReference type="PANTHER" id="PTHR43316">
    <property type="entry name" value="HYDROLASE, HALOACID DELAHOGENASE-RELATED"/>
    <property type="match status" value="1"/>
</dbReference>
<gene>
    <name evidence="2" type="ORF">LTR77_007658</name>
</gene>
<organism evidence="2 3">
    <name type="scientific">Saxophila tyrrhenica</name>
    <dbReference type="NCBI Taxonomy" id="1690608"/>
    <lineage>
        <taxon>Eukaryota</taxon>
        <taxon>Fungi</taxon>
        <taxon>Dikarya</taxon>
        <taxon>Ascomycota</taxon>
        <taxon>Pezizomycotina</taxon>
        <taxon>Dothideomycetes</taxon>
        <taxon>Dothideomycetidae</taxon>
        <taxon>Mycosphaerellales</taxon>
        <taxon>Extremaceae</taxon>
        <taxon>Saxophila</taxon>
    </lineage>
</organism>
<dbReference type="Proteomes" id="UP001337655">
    <property type="component" value="Unassembled WGS sequence"/>
</dbReference>